<keyword evidence="4 6" id="KW-0472">Membrane</keyword>
<evidence type="ECO:0000256" key="2">
    <source>
        <dbReference type="ARBA" id="ARBA00022692"/>
    </source>
</evidence>
<dbReference type="Gene3D" id="1.10.1450.10">
    <property type="entry name" value="Tetraspanin"/>
    <property type="match status" value="1"/>
</dbReference>
<evidence type="ECO:0000313" key="7">
    <source>
        <dbReference type="EMBL" id="CAL8093925.1"/>
    </source>
</evidence>
<sequence>MTEFVSEIAIFHISLLMFVSLIYLSFWLYFFVVYEAINSIQTIGYYILFGVCGTNILVIGPGALCILRKGITTKPILFKAIIFSFIILGLLSLFPTPLLSNLASGESTKKYLHDFFIEYGRAPYLMDYIQKAHQCCGYFDYADYYKKPVESKDTFSEPVPKSCCSELVEDCEKSSVIYKQGCFVHAGSNRPKGWVQPFQGTGFLGVLLIPLALPLFQLLPTCFLHDAIQILAQKRAKLSQDAELEVRIEETPAKSHLSRKTKTAKPVENHHLISQPASSTSTVVVSNRKGHGEASVSVVSVLLEEMDLASSKLLESEDTVSDFNQQTSDRVDREEMGSRKSAKAAAQSGAPPVLLTIKENNKKKDTEPSNKVPELLLHVPNKTGNDSNRQQDIKNEHHVRDPSGVLNNYMEPEVGHNDHHSHNHQHGQGPHDSQHPHHHLDNHIHPHGHIHPPHHHSDLANHHINEHLHDHHAHLHNHPDHHHDHHDHPHEHHDHPHEHHDHPHDHHDHPHDHHDHPHDHHDHHNHTHPGFHEVNHHHHDSAPHHTHHHENDHHNSGNHHHSHEEGHHHHAAHHH</sequence>
<evidence type="ECO:0000256" key="6">
    <source>
        <dbReference type="SAM" id="Phobius"/>
    </source>
</evidence>
<feature type="compositionally biased region" description="Basic residues" evidence="5">
    <location>
        <begin position="445"/>
        <end position="454"/>
    </location>
</feature>
<comment type="subcellular location">
    <subcellularLocation>
        <location evidence="1">Membrane</location>
        <topology evidence="1">Multi-pass membrane protein</topology>
    </subcellularLocation>
</comment>
<name>A0ABP1Q8V7_9HEXA</name>
<reference evidence="7 8" key="1">
    <citation type="submission" date="2024-08" db="EMBL/GenBank/DDBJ databases">
        <authorList>
            <person name="Cucini C."/>
            <person name="Frati F."/>
        </authorList>
    </citation>
    <scope>NUCLEOTIDE SEQUENCE [LARGE SCALE GENOMIC DNA]</scope>
</reference>
<dbReference type="CDD" id="cd03127">
    <property type="entry name" value="tetraspanin_LEL"/>
    <property type="match status" value="1"/>
</dbReference>
<dbReference type="InterPro" id="IPR018499">
    <property type="entry name" value="Tetraspanin/Peripherin"/>
</dbReference>
<evidence type="ECO:0000256" key="5">
    <source>
        <dbReference type="SAM" id="MobiDB-lite"/>
    </source>
</evidence>
<evidence type="ECO:0000256" key="1">
    <source>
        <dbReference type="ARBA" id="ARBA00004141"/>
    </source>
</evidence>
<evidence type="ECO:0000313" key="8">
    <source>
        <dbReference type="Proteomes" id="UP001642540"/>
    </source>
</evidence>
<evidence type="ECO:0000256" key="3">
    <source>
        <dbReference type="ARBA" id="ARBA00022989"/>
    </source>
</evidence>
<feature type="transmembrane region" description="Helical" evidence="6">
    <location>
        <begin position="43"/>
        <end position="64"/>
    </location>
</feature>
<feature type="compositionally biased region" description="Basic and acidic residues" evidence="5">
    <location>
        <begin position="329"/>
        <end position="338"/>
    </location>
</feature>
<dbReference type="Pfam" id="PF00335">
    <property type="entry name" value="Tetraspanin"/>
    <property type="match status" value="1"/>
</dbReference>
<feature type="compositionally biased region" description="Basic and acidic residues" evidence="5">
    <location>
        <begin position="389"/>
        <end position="401"/>
    </location>
</feature>
<keyword evidence="8" id="KW-1185">Reference proteome</keyword>
<feature type="transmembrane region" description="Helical" evidence="6">
    <location>
        <begin position="9"/>
        <end position="31"/>
    </location>
</feature>
<keyword evidence="3 6" id="KW-1133">Transmembrane helix</keyword>
<protein>
    <submittedName>
        <fullName evidence="7">Uncharacterized protein</fullName>
    </submittedName>
</protein>
<dbReference type="InterPro" id="IPR008952">
    <property type="entry name" value="Tetraspanin_EC2_sf"/>
</dbReference>
<dbReference type="SUPFAM" id="SSF48652">
    <property type="entry name" value="Tetraspanin"/>
    <property type="match status" value="1"/>
</dbReference>
<evidence type="ECO:0000256" key="4">
    <source>
        <dbReference type="ARBA" id="ARBA00023136"/>
    </source>
</evidence>
<proteinExistence type="predicted"/>
<dbReference type="EMBL" id="CAXLJM020000026">
    <property type="protein sequence ID" value="CAL8093925.1"/>
    <property type="molecule type" value="Genomic_DNA"/>
</dbReference>
<feature type="region of interest" description="Disordered" evidence="5">
    <location>
        <begin position="316"/>
        <end position="459"/>
    </location>
</feature>
<feature type="compositionally biased region" description="Basic and acidic residues" evidence="5">
    <location>
        <begin position="359"/>
        <end position="368"/>
    </location>
</feature>
<keyword evidence="2 6" id="KW-0812">Transmembrane</keyword>
<organism evidence="7 8">
    <name type="scientific">Orchesella dallaii</name>
    <dbReference type="NCBI Taxonomy" id="48710"/>
    <lineage>
        <taxon>Eukaryota</taxon>
        <taxon>Metazoa</taxon>
        <taxon>Ecdysozoa</taxon>
        <taxon>Arthropoda</taxon>
        <taxon>Hexapoda</taxon>
        <taxon>Collembola</taxon>
        <taxon>Entomobryomorpha</taxon>
        <taxon>Entomobryoidea</taxon>
        <taxon>Orchesellidae</taxon>
        <taxon>Orchesellinae</taxon>
        <taxon>Orchesella</taxon>
    </lineage>
</organism>
<feature type="region of interest" description="Disordered" evidence="5">
    <location>
        <begin position="473"/>
        <end position="575"/>
    </location>
</feature>
<gene>
    <name evidence="7" type="ORF">ODALV1_LOCUS8642</name>
</gene>
<feature type="compositionally biased region" description="Basic and acidic residues" evidence="5">
    <location>
        <begin position="477"/>
        <end position="522"/>
    </location>
</feature>
<dbReference type="Proteomes" id="UP001642540">
    <property type="component" value="Unassembled WGS sequence"/>
</dbReference>
<accession>A0ABP1Q8V7</accession>
<feature type="compositionally biased region" description="Basic residues" evidence="5">
    <location>
        <begin position="523"/>
        <end position="548"/>
    </location>
</feature>
<feature type="transmembrane region" description="Helical" evidence="6">
    <location>
        <begin position="76"/>
        <end position="94"/>
    </location>
</feature>
<feature type="compositionally biased region" description="Basic and acidic residues" evidence="5">
    <location>
        <begin position="432"/>
        <end position="444"/>
    </location>
</feature>
<comment type="caution">
    <text evidence="7">The sequence shown here is derived from an EMBL/GenBank/DDBJ whole genome shotgun (WGS) entry which is preliminary data.</text>
</comment>